<keyword evidence="5" id="KW-0631">Potassium channel</keyword>
<feature type="transmembrane region" description="Helical" evidence="12">
    <location>
        <begin position="54"/>
        <end position="72"/>
    </location>
</feature>
<evidence type="ECO:0000256" key="2">
    <source>
        <dbReference type="ARBA" id="ARBA00022448"/>
    </source>
</evidence>
<keyword evidence="4 12" id="KW-0812">Transmembrane</keyword>
<protein>
    <submittedName>
        <fullName evidence="14">Potassium channel protein</fullName>
    </submittedName>
</protein>
<evidence type="ECO:0000313" key="14">
    <source>
        <dbReference type="EMBL" id="ASC69726.1"/>
    </source>
</evidence>
<evidence type="ECO:0000256" key="12">
    <source>
        <dbReference type="SAM" id="Phobius"/>
    </source>
</evidence>
<keyword evidence="8" id="KW-0406">Ion transport</keyword>
<keyword evidence="10 14" id="KW-0407">Ion channel</keyword>
<evidence type="ECO:0000256" key="11">
    <source>
        <dbReference type="SAM" id="MobiDB-lite"/>
    </source>
</evidence>
<evidence type="ECO:0000256" key="4">
    <source>
        <dbReference type="ARBA" id="ARBA00022692"/>
    </source>
</evidence>
<feature type="domain" description="Ion transport" evidence="13">
    <location>
        <begin position="26"/>
        <end position="227"/>
    </location>
</feature>
<evidence type="ECO:0000256" key="6">
    <source>
        <dbReference type="ARBA" id="ARBA00022958"/>
    </source>
</evidence>
<dbReference type="Pfam" id="PF00520">
    <property type="entry name" value="Ion_trans"/>
    <property type="match status" value="1"/>
</dbReference>
<feature type="transmembrane region" description="Helical" evidence="12">
    <location>
        <begin position="140"/>
        <end position="162"/>
    </location>
</feature>
<dbReference type="SUPFAM" id="SSF81324">
    <property type="entry name" value="Voltage-gated potassium channels"/>
    <property type="match status" value="1"/>
</dbReference>
<sequence>MEPMTLQQRVRFYLEDLETPWGRAVNGAIATLIILSSAIFVIETYTIPASLEIVLDWMDWLILAAFTLEYGLRAWSAEQPRRYLFSLYGLVDLIAILPLLLGFLDLRFIRLLRWLRLLRLWRFLANQQLGGRLKTQDTLIVTRILFTLFTIIFIYSGLIFQVEHPANPDNFRNFLDAAYFAVVTMTTVGFGDVTPVSEAGRALTIMMILTGIALIPTQVGRLIGQVAKAKDPDQVSCPSCGLYGHDSDARFCKRCGNPLFKPGPNPSPDPMATEAISPASLEPGQPGVK</sequence>
<dbReference type="Gene3D" id="1.10.287.70">
    <property type="match status" value="1"/>
</dbReference>
<dbReference type="AlphaFoldDB" id="A0A1Z3HHF8"/>
<dbReference type="EMBL" id="CP021983">
    <property type="protein sequence ID" value="ASC69726.1"/>
    <property type="molecule type" value="Genomic_DNA"/>
</dbReference>
<dbReference type="InterPro" id="IPR027359">
    <property type="entry name" value="Volt_channel_dom_sf"/>
</dbReference>
<dbReference type="KEGG" id="hhg:XM38_006550"/>
<dbReference type="Proteomes" id="UP000191901">
    <property type="component" value="Chromosome"/>
</dbReference>
<feature type="region of interest" description="Disordered" evidence="11">
    <location>
        <begin position="261"/>
        <end position="289"/>
    </location>
</feature>
<keyword evidence="7 12" id="KW-1133">Transmembrane helix</keyword>
<evidence type="ECO:0000313" key="15">
    <source>
        <dbReference type="Proteomes" id="UP000191901"/>
    </source>
</evidence>
<evidence type="ECO:0000256" key="10">
    <source>
        <dbReference type="ARBA" id="ARBA00023303"/>
    </source>
</evidence>
<evidence type="ECO:0000256" key="5">
    <source>
        <dbReference type="ARBA" id="ARBA00022826"/>
    </source>
</evidence>
<dbReference type="GO" id="GO:0005267">
    <property type="term" value="F:potassium channel activity"/>
    <property type="evidence" value="ECO:0007669"/>
    <property type="project" value="UniProtKB-KW"/>
</dbReference>
<feature type="transmembrane region" description="Helical" evidence="12">
    <location>
        <begin position="174"/>
        <end position="191"/>
    </location>
</feature>
<keyword evidence="2" id="KW-0813">Transport</keyword>
<evidence type="ECO:0000256" key="1">
    <source>
        <dbReference type="ARBA" id="ARBA00004141"/>
    </source>
</evidence>
<dbReference type="InterPro" id="IPR005821">
    <property type="entry name" value="Ion_trans_dom"/>
</dbReference>
<evidence type="ECO:0000256" key="7">
    <source>
        <dbReference type="ARBA" id="ARBA00022989"/>
    </source>
</evidence>
<dbReference type="Gene3D" id="1.20.120.350">
    <property type="entry name" value="Voltage-gated potassium channels. Chain C"/>
    <property type="match status" value="1"/>
</dbReference>
<keyword evidence="15" id="KW-1185">Reference proteome</keyword>
<dbReference type="PANTHER" id="PTHR10027">
    <property type="entry name" value="CALCIUM-ACTIVATED POTASSIUM CHANNEL ALPHA CHAIN"/>
    <property type="match status" value="1"/>
</dbReference>
<dbReference type="InterPro" id="IPR047871">
    <property type="entry name" value="K_chnl_Slo-like"/>
</dbReference>
<dbReference type="RefSeq" id="WP_306441456.1">
    <property type="nucleotide sequence ID" value="NZ_CP021983.2"/>
</dbReference>
<accession>A0A1Z3HHF8</accession>
<evidence type="ECO:0000256" key="9">
    <source>
        <dbReference type="ARBA" id="ARBA00023136"/>
    </source>
</evidence>
<evidence type="ECO:0000256" key="3">
    <source>
        <dbReference type="ARBA" id="ARBA00022538"/>
    </source>
</evidence>
<organism evidence="14 15">
    <name type="scientific">Halomicronema hongdechloris C2206</name>
    <dbReference type="NCBI Taxonomy" id="1641165"/>
    <lineage>
        <taxon>Bacteria</taxon>
        <taxon>Bacillati</taxon>
        <taxon>Cyanobacteriota</taxon>
        <taxon>Cyanophyceae</taxon>
        <taxon>Nodosilineales</taxon>
        <taxon>Nodosilineaceae</taxon>
        <taxon>Halomicronema</taxon>
    </lineage>
</organism>
<feature type="transmembrane region" description="Helical" evidence="12">
    <location>
        <begin position="21"/>
        <end position="42"/>
    </location>
</feature>
<feature type="transmembrane region" description="Helical" evidence="12">
    <location>
        <begin position="203"/>
        <end position="224"/>
    </location>
</feature>
<evidence type="ECO:0000256" key="8">
    <source>
        <dbReference type="ARBA" id="ARBA00023065"/>
    </source>
</evidence>
<keyword evidence="3" id="KW-0633">Potassium transport</keyword>
<dbReference type="PANTHER" id="PTHR10027:SF10">
    <property type="entry name" value="SLOWPOKE 2, ISOFORM D"/>
    <property type="match status" value="1"/>
</dbReference>
<feature type="transmembrane region" description="Helical" evidence="12">
    <location>
        <begin position="84"/>
        <end position="104"/>
    </location>
</feature>
<gene>
    <name evidence="14" type="ORF">XM38_006550</name>
</gene>
<keyword evidence="6" id="KW-0630">Potassium</keyword>
<comment type="subcellular location">
    <subcellularLocation>
        <location evidence="1">Membrane</location>
        <topology evidence="1">Multi-pass membrane protein</topology>
    </subcellularLocation>
</comment>
<keyword evidence="9 12" id="KW-0472">Membrane</keyword>
<proteinExistence type="predicted"/>
<reference evidence="14 15" key="1">
    <citation type="journal article" date="2016" name="Biochim. Biophys. Acta">
        <title>Characterization of red-shifted phycobilisomes isolated from the chlorophyll f-containing cyanobacterium Halomicronema hongdechloris.</title>
        <authorList>
            <person name="Li Y."/>
            <person name="Lin Y."/>
            <person name="Garvey C.J."/>
            <person name="Birch D."/>
            <person name="Corkery R.W."/>
            <person name="Loughlin P.C."/>
            <person name="Scheer H."/>
            <person name="Willows R.D."/>
            <person name="Chen M."/>
        </authorList>
    </citation>
    <scope>NUCLEOTIDE SEQUENCE [LARGE SCALE GENOMIC DNA]</scope>
    <source>
        <strain evidence="14 15">C2206</strain>
    </source>
</reference>
<name>A0A1Z3HHF8_9CYAN</name>
<dbReference type="GO" id="GO:0016020">
    <property type="term" value="C:membrane"/>
    <property type="evidence" value="ECO:0007669"/>
    <property type="project" value="UniProtKB-SubCell"/>
</dbReference>
<dbReference type="PRINTS" id="PR00169">
    <property type="entry name" value="KCHANNEL"/>
</dbReference>
<evidence type="ECO:0000259" key="13">
    <source>
        <dbReference type="Pfam" id="PF00520"/>
    </source>
</evidence>